<comment type="caution">
    <text evidence="1">The sequence shown here is derived from an EMBL/GenBank/DDBJ whole genome shotgun (WGS) entry which is preliminary data.</text>
</comment>
<dbReference type="InterPro" id="IPR044631">
    <property type="entry name" value="ETO1-like"/>
</dbReference>
<dbReference type="EMBL" id="JAUJYO010000006">
    <property type="protein sequence ID" value="KAK1315152.1"/>
    <property type="molecule type" value="Genomic_DNA"/>
</dbReference>
<dbReference type="AlphaFoldDB" id="A0AAV9EP30"/>
<evidence type="ECO:0000313" key="2">
    <source>
        <dbReference type="Proteomes" id="UP001180020"/>
    </source>
</evidence>
<proteinExistence type="predicted"/>
<dbReference type="GO" id="GO:0010105">
    <property type="term" value="P:negative regulation of ethylene-activated signaling pathway"/>
    <property type="evidence" value="ECO:0007669"/>
    <property type="project" value="InterPro"/>
</dbReference>
<dbReference type="PANTHER" id="PTHR44203:SF8">
    <property type="entry name" value="ETHYLENE-OVERPRODUCTION PROTEIN 1"/>
    <property type="match status" value="1"/>
</dbReference>
<keyword evidence="2" id="KW-1185">Reference proteome</keyword>
<organism evidence="1 2">
    <name type="scientific">Acorus calamus</name>
    <name type="common">Sweet flag</name>
    <dbReference type="NCBI Taxonomy" id="4465"/>
    <lineage>
        <taxon>Eukaryota</taxon>
        <taxon>Viridiplantae</taxon>
        <taxon>Streptophyta</taxon>
        <taxon>Embryophyta</taxon>
        <taxon>Tracheophyta</taxon>
        <taxon>Spermatophyta</taxon>
        <taxon>Magnoliopsida</taxon>
        <taxon>Liliopsida</taxon>
        <taxon>Acoraceae</taxon>
        <taxon>Acorus</taxon>
    </lineage>
</organism>
<accession>A0AAV9EP30</accession>
<gene>
    <name evidence="1" type="primary">ETO1</name>
    <name evidence="1" type="ORF">QJS10_CPA06g01287</name>
</gene>
<dbReference type="Proteomes" id="UP001180020">
    <property type="component" value="Unassembled WGS sequence"/>
</dbReference>
<evidence type="ECO:0000313" key="1">
    <source>
        <dbReference type="EMBL" id="KAK1315152.1"/>
    </source>
</evidence>
<sequence length="126" mass="14299">MFFGGFSESWRETIDLTQIGISIDTVQAIESFSRTGSINSFSVDAILELLPFVNRFYYECQKCACDEQLASLIATIKGAIAFVEYWLDETTHLLVAACLQIFLRELPWLHHNLDVMRLLCSLEGKA</sequence>
<reference evidence="1" key="2">
    <citation type="submission" date="2023-06" db="EMBL/GenBank/DDBJ databases">
        <authorList>
            <person name="Ma L."/>
            <person name="Liu K.-W."/>
            <person name="Li Z."/>
            <person name="Hsiao Y.-Y."/>
            <person name="Qi Y."/>
            <person name="Fu T."/>
            <person name="Tang G."/>
            <person name="Zhang D."/>
            <person name="Sun W.-H."/>
            <person name="Liu D.-K."/>
            <person name="Li Y."/>
            <person name="Chen G.-Z."/>
            <person name="Liu X.-D."/>
            <person name="Liao X.-Y."/>
            <person name="Jiang Y.-T."/>
            <person name="Yu X."/>
            <person name="Hao Y."/>
            <person name="Huang J."/>
            <person name="Zhao X.-W."/>
            <person name="Ke S."/>
            <person name="Chen Y.-Y."/>
            <person name="Wu W.-L."/>
            <person name="Hsu J.-L."/>
            <person name="Lin Y.-F."/>
            <person name="Huang M.-D."/>
            <person name="Li C.-Y."/>
            <person name="Huang L."/>
            <person name="Wang Z.-W."/>
            <person name="Zhao X."/>
            <person name="Zhong W.-Y."/>
            <person name="Peng D.-H."/>
            <person name="Ahmad S."/>
            <person name="Lan S."/>
            <person name="Zhang J.-S."/>
            <person name="Tsai W.-C."/>
            <person name="Van De Peer Y."/>
            <person name="Liu Z.-J."/>
        </authorList>
    </citation>
    <scope>NUCLEOTIDE SEQUENCE</scope>
    <source>
        <strain evidence="1">CP</strain>
        <tissue evidence="1">Leaves</tissue>
    </source>
</reference>
<reference evidence="1" key="1">
    <citation type="journal article" date="2023" name="Nat. Commun.">
        <title>Diploid and tetraploid genomes of Acorus and the evolution of monocots.</title>
        <authorList>
            <person name="Ma L."/>
            <person name="Liu K.W."/>
            <person name="Li Z."/>
            <person name="Hsiao Y.Y."/>
            <person name="Qi Y."/>
            <person name="Fu T."/>
            <person name="Tang G.D."/>
            <person name="Zhang D."/>
            <person name="Sun W.H."/>
            <person name="Liu D.K."/>
            <person name="Li Y."/>
            <person name="Chen G.Z."/>
            <person name="Liu X.D."/>
            <person name="Liao X.Y."/>
            <person name="Jiang Y.T."/>
            <person name="Yu X."/>
            <person name="Hao Y."/>
            <person name="Huang J."/>
            <person name="Zhao X.W."/>
            <person name="Ke S."/>
            <person name="Chen Y.Y."/>
            <person name="Wu W.L."/>
            <person name="Hsu J.L."/>
            <person name="Lin Y.F."/>
            <person name="Huang M.D."/>
            <person name="Li C.Y."/>
            <person name="Huang L."/>
            <person name="Wang Z.W."/>
            <person name="Zhao X."/>
            <person name="Zhong W.Y."/>
            <person name="Peng D.H."/>
            <person name="Ahmad S."/>
            <person name="Lan S."/>
            <person name="Zhang J.S."/>
            <person name="Tsai W.C."/>
            <person name="Van de Peer Y."/>
            <person name="Liu Z.J."/>
        </authorList>
    </citation>
    <scope>NUCLEOTIDE SEQUENCE</scope>
    <source>
        <strain evidence="1">CP</strain>
    </source>
</reference>
<name>A0AAV9EP30_ACOCL</name>
<protein>
    <submittedName>
        <fullName evidence="1">Ethylene-overproduction protein 1</fullName>
    </submittedName>
</protein>
<dbReference type="PANTHER" id="PTHR44203">
    <property type="entry name" value="ETO1-RELATED"/>
    <property type="match status" value="1"/>
</dbReference>